<dbReference type="SUPFAM" id="SSF55931">
    <property type="entry name" value="Glutamine synthetase/guanido kinase"/>
    <property type="match status" value="1"/>
</dbReference>
<dbReference type="Proteomes" id="UP000704176">
    <property type="component" value="Unassembled WGS sequence"/>
</dbReference>
<dbReference type="InterPro" id="IPR050141">
    <property type="entry name" value="GCL_type2/YbdK_subfam"/>
</dbReference>
<evidence type="ECO:0000313" key="1">
    <source>
        <dbReference type="EMBL" id="MBZ6074826.1"/>
    </source>
</evidence>
<dbReference type="PANTHER" id="PTHR36510">
    <property type="entry name" value="GLUTAMATE--CYSTEINE LIGASE 2-RELATED"/>
    <property type="match status" value="1"/>
</dbReference>
<gene>
    <name evidence="1" type="ORF">K9B37_00730</name>
</gene>
<dbReference type="InterPro" id="IPR006336">
    <property type="entry name" value="GCS2"/>
</dbReference>
<reference evidence="1 2" key="1">
    <citation type="submission" date="2021-09" db="EMBL/GenBank/DDBJ databases">
        <title>The complete genome sequence of a new microorganism.</title>
        <authorList>
            <person name="Zi Z."/>
        </authorList>
    </citation>
    <scope>NUCLEOTIDE SEQUENCE [LARGE SCALE GENOMIC DNA]</scope>
    <source>
        <strain evidence="1 2">WGZ8</strain>
    </source>
</reference>
<organism evidence="1 2">
    <name type="scientific">Microvirga puerhi</name>
    <dbReference type="NCBI Taxonomy" id="2876078"/>
    <lineage>
        <taxon>Bacteria</taxon>
        <taxon>Pseudomonadati</taxon>
        <taxon>Pseudomonadota</taxon>
        <taxon>Alphaproteobacteria</taxon>
        <taxon>Hyphomicrobiales</taxon>
        <taxon>Methylobacteriaceae</taxon>
        <taxon>Microvirga</taxon>
    </lineage>
</organism>
<dbReference type="InterPro" id="IPR014746">
    <property type="entry name" value="Gln_synth/guanido_kin_cat_dom"/>
</dbReference>
<protein>
    <recommendedName>
        <fullName evidence="3">Glutamate--cysteine ligase</fullName>
    </recommendedName>
</protein>
<accession>A0ABS7VH42</accession>
<sequence length="408" mass="45162">MSRIYDAFTVCGIEIEYGIVDKTTLDCRPIADQVLIDPTGAVANEIARGPFAWSNEFAWHVLEVKTREPVASLDQMLDGFQGEVQALNQRLDGFGTRLMPTAMHPWMNPSREAMMWPNDPEGIYGTYSRIFDTRTHGWANLQSVHVNLPFADEAQFVRLHEAIRLILPIIPALAASSPVADGRLSGVADYRLVAYRNNAPKHPAIAGRVIPETVSGRAQYEETVLAPMYRSIAASDPEGVLQDEWLNSRGAIARFQRQSIEIRLIDAQECPLADLSVAAAVIAAVRLLYDEGAFAAPPATESLVDIFDACVAKADEATIAQTAYLDRLGYSGRSCSARDLWQHLITRAEESRVLTDGFWKEPLGIILKQGSLARRIERALGRGISRSHLKDIYGELCDCLHEGKMFLP</sequence>
<dbReference type="RefSeq" id="WP_224310883.1">
    <property type="nucleotide sequence ID" value="NZ_JAIRBM010000001.1"/>
</dbReference>
<proteinExistence type="predicted"/>
<dbReference type="PANTHER" id="PTHR36510:SF1">
    <property type="entry name" value="GLUTAMATE--CYSTEINE LIGASE 2-RELATED"/>
    <property type="match status" value="1"/>
</dbReference>
<evidence type="ECO:0008006" key="3">
    <source>
        <dbReference type="Google" id="ProtNLM"/>
    </source>
</evidence>
<comment type="caution">
    <text evidence="1">The sequence shown here is derived from an EMBL/GenBank/DDBJ whole genome shotgun (WGS) entry which is preliminary data.</text>
</comment>
<dbReference type="EMBL" id="JAIRBM010000001">
    <property type="protein sequence ID" value="MBZ6074826.1"/>
    <property type="molecule type" value="Genomic_DNA"/>
</dbReference>
<keyword evidence="2" id="KW-1185">Reference proteome</keyword>
<dbReference type="Pfam" id="PF04107">
    <property type="entry name" value="GCS2"/>
    <property type="match status" value="1"/>
</dbReference>
<name>A0ABS7VH42_9HYPH</name>
<dbReference type="Gene3D" id="3.30.590.20">
    <property type="match status" value="1"/>
</dbReference>
<evidence type="ECO:0000313" key="2">
    <source>
        <dbReference type="Proteomes" id="UP000704176"/>
    </source>
</evidence>